<dbReference type="SFLD" id="SFLDS00003">
    <property type="entry name" value="Haloacid_Dehalogenase"/>
    <property type="match status" value="1"/>
</dbReference>
<dbReference type="Gene3D" id="1.10.150.240">
    <property type="entry name" value="Putative phosphatase, domain 2"/>
    <property type="match status" value="1"/>
</dbReference>
<dbReference type="GO" id="GO:0016787">
    <property type="term" value="F:hydrolase activity"/>
    <property type="evidence" value="ECO:0007669"/>
    <property type="project" value="UniProtKB-KW"/>
</dbReference>
<organism evidence="6 7">
    <name type="scientific">Blastococcus colisei</name>
    <dbReference type="NCBI Taxonomy" id="1564162"/>
    <lineage>
        <taxon>Bacteria</taxon>
        <taxon>Bacillati</taxon>
        <taxon>Actinomycetota</taxon>
        <taxon>Actinomycetes</taxon>
        <taxon>Geodermatophilales</taxon>
        <taxon>Geodermatophilaceae</taxon>
        <taxon>Blastococcus</taxon>
    </lineage>
</organism>
<dbReference type="GO" id="GO:0046872">
    <property type="term" value="F:metal ion binding"/>
    <property type="evidence" value="ECO:0007669"/>
    <property type="project" value="UniProtKB-KW"/>
</dbReference>
<keyword evidence="3" id="KW-0479">Metal-binding</keyword>
<keyword evidence="4" id="KW-0460">Magnesium</keyword>
<dbReference type="Gene3D" id="3.40.50.1000">
    <property type="entry name" value="HAD superfamily/HAD-like"/>
    <property type="match status" value="1"/>
</dbReference>
<dbReference type="EMBL" id="VFQE01000001">
    <property type="protein sequence ID" value="TQN42977.1"/>
    <property type="molecule type" value="Genomic_DNA"/>
</dbReference>
<sequence length="239" mass="24679">MNRAARGVGELRAVLFDMDGTLVETEQYWGEAMFELAASLGGRMSERARAATVGSTMRRSMSILHADLGLARTEEQLLADARWVEDRTAQLLGSGISWCPGARELLIAVRAAGLRSALVTTTPRRLADIVLTTIRADLGGDPFDVTICGDEVPARKPDPAPYLQAMAALGVEPAGCVVVEDSQSGVAAGLAAGAAVLGVPTVQEIPSAPGLTVRNGLGGVDVAGLADVLARGDMADASA</sequence>
<dbReference type="InterPro" id="IPR051600">
    <property type="entry name" value="Beta-PGM-like"/>
</dbReference>
<dbReference type="AlphaFoldDB" id="A0A543PFX8"/>
<dbReference type="PANTHER" id="PTHR46193:SF18">
    <property type="entry name" value="HEXITOL PHOSPHATASE B"/>
    <property type="match status" value="1"/>
</dbReference>
<accession>A0A543PFX8</accession>
<evidence type="ECO:0000256" key="1">
    <source>
        <dbReference type="ARBA" id="ARBA00001946"/>
    </source>
</evidence>
<comment type="similarity">
    <text evidence="2">Belongs to the HAD-like hydrolase superfamily. CbbY/CbbZ/Gph/YieH family.</text>
</comment>
<dbReference type="Proteomes" id="UP000319865">
    <property type="component" value="Unassembled WGS sequence"/>
</dbReference>
<protein>
    <submittedName>
        <fullName evidence="6">HAD superfamily hydrolase (TIGR01509 family)/HAD superfamily hydrolase (TIGR01549 family)</fullName>
    </submittedName>
</protein>
<dbReference type="InterPro" id="IPR006439">
    <property type="entry name" value="HAD-SF_hydro_IA"/>
</dbReference>
<dbReference type="OrthoDB" id="9812856at2"/>
<dbReference type="InterPro" id="IPR023214">
    <property type="entry name" value="HAD_sf"/>
</dbReference>
<dbReference type="NCBIfam" id="TIGR01509">
    <property type="entry name" value="HAD-SF-IA-v3"/>
    <property type="match status" value="1"/>
</dbReference>
<dbReference type="SUPFAM" id="SSF56784">
    <property type="entry name" value="HAD-like"/>
    <property type="match status" value="1"/>
</dbReference>
<name>A0A543PFX8_9ACTN</name>
<dbReference type="RefSeq" id="WP_142025543.1">
    <property type="nucleotide sequence ID" value="NZ_VFQE01000001.1"/>
</dbReference>
<comment type="cofactor">
    <cofactor evidence="1">
        <name>Mg(2+)</name>
        <dbReference type="ChEBI" id="CHEBI:18420"/>
    </cofactor>
</comment>
<dbReference type="SFLD" id="SFLDG01129">
    <property type="entry name" value="C1.5:_HAD__Beta-PGM__Phosphata"/>
    <property type="match status" value="1"/>
</dbReference>
<gene>
    <name evidence="6" type="ORF">FHU33_2396</name>
</gene>
<keyword evidence="7" id="KW-1185">Reference proteome</keyword>
<dbReference type="InterPro" id="IPR036412">
    <property type="entry name" value="HAD-like_sf"/>
</dbReference>
<reference evidence="6 7" key="1">
    <citation type="submission" date="2019-06" db="EMBL/GenBank/DDBJ databases">
        <title>Sequencing the genomes of 1000 actinobacteria strains.</title>
        <authorList>
            <person name="Klenk H.-P."/>
        </authorList>
    </citation>
    <scope>NUCLEOTIDE SEQUENCE [LARGE SCALE GENOMIC DNA]</scope>
    <source>
        <strain evidence="6 7">DSM 46837</strain>
    </source>
</reference>
<evidence type="ECO:0000256" key="3">
    <source>
        <dbReference type="ARBA" id="ARBA00022723"/>
    </source>
</evidence>
<evidence type="ECO:0000313" key="6">
    <source>
        <dbReference type="EMBL" id="TQN42977.1"/>
    </source>
</evidence>
<evidence type="ECO:0000256" key="5">
    <source>
        <dbReference type="ARBA" id="ARBA00023277"/>
    </source>
</evidence>
<evidence type="ECO:0000256" key="2">
    <source>
        <dbReference type="ARBA" id="ARBA00006171"/>
    </source>
</evidence>
<dbReference type="Pfam" id="PF00702">
    <property type="entry name" value="Hydrolase"/>
    <property type="match status" value="1"/>
</dbReference>
<dbReference type="PANTHER" id="PTHR46193">
    <property type="entry name" value="6-PHOSPHOGLUCONATE PHOSPHATASE"/>
    <property type="match status" value="1"/>
</dbReference>
<keyword evidence="6" id="KW-0378">Hydrolase</keyword>
<keyword evidence="5" id="KW-0119">Carbohydrate metabolism</keyword>
<proteinExistence type="inferred from homology"/>
<comment type="caution">
    <text evidence="6">The sequence shown here is derived from an EMBL/GenBank/DDBJ whole genome shotgun (WGS) entry which is preliminary data.</text>
</comment>
<dbReference type="PRINTS" id="PR00413">
    <property type="entry name" value="HADHALOGNASE"/>
</dbReference>
<dbReference type="InterPro" id="IPR023198">
    <property type="entry name" value="PGP-like_dom2"/>
</dbReference>
<evidence type="ECO:0000313" key="7">
    <source>
        <dbReference type="Proteomes" id="UP000319865"/>
    </source>
</evidence>
<evidence type="ECO:0000256" key="4">
    <source>
        <dbReference type="ARBA" id="ARBA00022842"/>
    </source>
</evidence>
<dbReference type="CDD" id="cd07505">
    <property type="entry name" value="HAD_BPGM-like"/>
    <property type="match status" value="1"/>
</dbReference>